<gene>
    <name evidence="2" type="ORF">NA56DRAFT_713179</name>
</gene>
<evidence type="ECO:0008006" key="4">
    <source>
        <dbReference type="Google" id="ProtNLM"/>
    </source>
</evidence>
<dbReference type="Proteomes" id="UP000235672">
    <property type="component" value="Unassembled WGS sequence"/>
</dbReference>
<dbReference type="EMBL" id="KZ613551">
    <property type="protein sequence ID" value="PMD12400.1"/>
    <property type="molecule type" value="Genomic_DNA"/>
</dbReference>
<feature type="chain" id="PRO_5014440775" description="Secreted protein" evidence="1">
    <location>
        <begin position="22"/>
        <end position="139"/>
    </location>
</feature>
<accession>A0A2J6PED7</accession>
<protein>
    <recommendedName>
        <fullName evidence="4">Secreted protein</fullName>
    </recommendedName>
</protein>
<dbReference type="AlphaFoldDB" id="A0A2J6PED7"/>
<evidence type="ECO:0000256" key="1">
    <source>
        <dbReference type="SAM" id="SignalP"/>
    </source>
</evidence>
<reference evidence="2 3" key="1">
    <citation type="submission" date="2016-05" db="EMBL/GenBank/DDBJ databases">
        <title>A degradative enzymes factory behind the ericoid mycorrhizal symbiosis.</title>
        <authorList>
            <consortium name="DOE Joint Genome Institute"/>
            <person name="Martino E."/>
            <person name="Morin E."/>
            <person name="Grelet G."/>
            <person name="Kuo A."/>
            <person name="Kohler A."/>
            <person name="Daghino S."/>
            <person name="Barry K."/>
            <person name="Choi C."/>
            <person name="Cichocki N."/>
            <person name="Clum A."/>
            <person name="Copeland A."/>
            <person name="Hainaut M."/>
            <person name="Haridas S."/>
            <person name="Labutti K."/>
            <person name="Lindquist E."/>
            <person name="Lipzen A."/>
            <person name="Khouja H.-R."/>
            <person name="Murat C."/>
            <person name="Ohm R."/>
            <person name="Olson A."/>
            <person name="Spatafora J."/>
            <person name="Veneault-Fourrey C."/>
            <person name="Henrissat B."/>
            <person name="Grigoriev I."/>
            <person name="Martin F."/>
            <person name="Perotto S."/>
        </authorList>
    </citation>
    <scope>NUCLEOTIDE SEQUENCE [LARGE SCALE GENOMIC DNA]</scope>
    <source>
        <strain evidence="2 3">UAMH 7357</strain>
    </source>
</reference>
<keyword evidence="3" id="KW-1185">Reference proteome</keyword>
<keyword evidence="1" id="KW-0732">Signal</keyword>
<sequence length="139" mass="15519">MLSSKAIKFGVVLGLFAGSHPAYVCHTCCCLNYYSPIAGENSGKVDYVVIRQHVDLQITSCPIPLYTYYGTELQSIYTNQGAGHYEQSYLSMNENFLSYDAYFQKVNADPSLKFAINPSIVSKVDFYLTSNTKPLARTK</sequence>
<proteinExistence type="predicted"/>
<evidence type="ECO:0000313" key="2">
    <source>
        <dbReference type="EMBL" id="PMD12400.1"/>
    </source>
</evidence>
<feature type="signal peptide" evidence="1">
    <location>
        <begin position="1"/>
        <end position="21"/>
    </location>
</feature>
<organism evidence="2 3">
    <name type="scientific">Hyaloscypha hepaticicola</name>
    <dbReference type="NCBI Taxonomy" id="2082293"/>
    <lineage>
        <taxon>Eukaryota</taxon>
        <taxon>Fungi</taxon>
        <taxon>Dikarya</taxon>
        <taxon>Ascomycota</taxon>
        <taxon>Pezizomycotina</taxon>
        <taxon>Leotiomycetes</taxon>
        <taxon>Helotiales</taxon>
        <taxon>Hyaloscyphaceae</taxon>
        <taxon>Hyaloscypha</taxon>
    </lineage>
</organism>
<name>A0A2J6PED7_9HELO</name>
<evidence type="ECO:0000313" key="3">
    <source>
        <dbReference type="Proteomes" id="UP000235672"/>
    </source>
</evidence>